<protein>
    <submittedName>
        <fullName evidence="4">NADP-dependent 3-hydroxy acid dehydrogenase YdfG</fullName>
    </submittedName>
</protein>
<dbReference type="Pfam" id="PF00106">
    <property type="entry name" value="adh_short"/>
    <property type="match status" value="1"/>
</dbReference>
<sequence length="258" mass="27817">MTRPAIFITGAAAGIGRATARLFAARGWCVGLYDIDSGGVERLRAELGDAAVSGYLDVRDAAALTQALERFTAFSGGRLDVMFNNAGILAVGHFEDIALARHHALVDVNLKGVINGCLAALPHLRRTPGSRVINMSSASAIYGSPAYASYSATKFAVKGLTEALDIEWARHGVRVMDVLPLFVNTAMVTDIEQPPSVGKLGVHLQAEDIAAVIWRAAHWNGRRRVHWYPGAQTRLLALVNKLAPAWLNRYTVKQVSGY</sequence>
<evidence type="ECO:0000313" key="4">
    <source>
        <dbReference type="EMBL" id="SFF46894.1"/>
    </source>
</evidence>
<dbReference type="STRING" id="1076937.SAMN04488120_1053"/>
<reference evidence="4 5" key="1">
    <citation type="submission" date="2016-10" db="EMBL/GenBank/DDBJ databases">
        <authorList>
            <person name="de Groot N.N."/>
        </authorList>
    </citation>
    <scope>NUCLEOTIDE SEQUENCE [LARGE SCALE GENOMIC DNA]</scope>
    <source>
        <strain evidence="4 5">DSM 23609</strain>
    </source>
</reference>
<keyword evidence="2" id="KW-0560">Oxidoreductase</keyword>
<evidence type="ECO:0000256" key="2">
    <source>
        <dbReference type="ARBA" id="ARBA00023002"/>
    </source>
</evidence>
<dbReference type="Gene3D" id="3.40.50.720">
    <property type="entry name" value="NAD(P)-binding Rossmann-like Domain"/>
    <property type="match status" value="1"/>
</dbReference>
<dbReference type="NCBIfam" id="NF006123">
    <property type="entry name" value="PRK08267.1"/>
    <property type="match status" value="1"/>
</dbReference>
<proteinExistence type="inferred from homology"/>
<dbReference type="PANTHER" id="PTHR43391">
    <property type="entry name" value="RETINOL DEHYDROGENASE-RELATED"/>
    <property type="match status" value="1"/>
</dbReference>
<dbReference type="SUPFAM" id="SSF51735">
    <property type="entry name" value="NAD(P)-binding Rossmann-fold domains"/>
    <property type="match status" value="1"/>
</dbReference>
<evidence type="ECO:0000256" key="3">
    <source>
        <dbReference type="RuleBase" id="RU000363"/>
    </source>
</evidence>
<evidence type="ECO:0000256" key="1">
    <source>
        <dbReference type="ARBA" id="ARBA00006484"/>
    </source>
</evidence>
<dbReference type="PANTHER" id="PTHR43391:SF82">
    <property type="entry name" value="OXIDOREDUCTASE SADH-RELATED"/>
    <property type="match status" value="1"/>
</dbReference>
<gene>
    <name evidence="4" type="ORF">SAMN04488120_1053</name>
</gene>
<dbReference type="PRINTS" id="PR00081">
    <property type="entry name" value="GDHRDH"/>
</dbReference>
<accession>A0A1I2IX70</accession>
<dbReference type="PRINTS" id="PR00080">
    <property type="entry name" value="SDRFAMILY"/>
</dbReference>
<evidence type="ECO:0000313" key="5">
    <source>
        <dbReference type="Proteomes" id="UP000199771"/>
    </source>
</evidence>
<dbReference type="InterPro" id="IPR036291">
    <property type="entry name" value="NAD(P)-bd_dom_sf"/>
</dbReference>
<dbReference type="OrthoDB" id="658698at2"/>
<name>A0A1I2IX70_9GAMM</name>
<comment type="similarity">
    <text evidence="1 3">Belongs to the short-chain dehydrogenases/reductases (SDR) family.</text>
</comment>
<keyword evidence="5" id="KW-1185">Reference proteome</keyword>
<dbReference type="RefSeq" id="WP_091533022.1">
    <property type="nucleotide sequence ID" value="NZ_FOOC01000005.1"/>
</dbReference>
<dbReference type="Proteomes" id="UP000199771">
    <property type="component" value="Unassembled WGS sequence"/>
</dbReference>
<dbReference type="EMBL" id="FOOC01000005">
    <property type="protein sequence ID" value="SFF46894.1"/>
    <property type="molecule type" value="Genomic_DNA"/>
</dbReference>
<dbReference type="GO" id="GO:0016491">
    <property type="term" value="F:oxidoreductase activity"/>
    <property type="evidence" value="ECO:0007669"/>
    <property type="project" value="UniProtKB-KW"/>
</dbReference>
<dbReference type="AlphaFoldDB" id="A0A1I2IX70"/>
<dbReference type="InterPro" id="IPR002347">
    <property type="entry name" value="SDR_fam"/>
</dbReference>
<organism evidence="4 5">
    <name type="scientific">Fontimonas thermophila</name>
    <dbReference type="NCBI Taxonomy" id="1076937"/>
    <lineage>
        <taxon>Bacteria</taxon>
        <taxon>Pseudomonadati</taxon>
        <taxon>Pseudomonadota</taxon>
        <taxon>Gammaproteobacteria</taxon>
        <taxon>Nevskiales</taxon>
        <taxon>Nevskiaceae</taxon>
        <taxon>Fontimonas</taxon>
    </lineage>
</organism>